<keyword evidence="2" id="KW-1185">Reference proteome</keyword>
<dbReference type="InterPro" id="IPR043504">
    <property type="entry name" value="Peptidase_S1_PA_chymotrypsin"/>
</dbReference>
<dbReference type="InterPro" id="IPR009003">
    <property type="entry name" value="Peptidase_S1_PA"/>
</dbReference>
<evidence type="ECO:0008006" key="3">
    <source>
        <dbReference type="Google" id="ProtNLM"/>
    </source>
</evidence>
<proteinExistence type="predicted"/>
<accession>A0A182MVM1</accession>
<evidence type="ECO:0000313" key="1">
    <source>
        <dbReference type="EnsemblMetazoa" id="ACUA027354-PA"/>
    </source>
</evidence>
<dbReference type="AlphaFoldDB" id="A0A182MVM1"/>
<sequence>MQPKLRENKECSAKYKQICIRRKVALIPGLCKVDYGGPVLTELNTNEYKALGILTRATQGCGSDVIFTSIAQHRNWIKSTASDVSHSSQPNIRWFRQLAENAPYKENFNTWPPSDGPDSVEELVIYVEEV</sequence>
<reference evidence="2" key="1">
    <citation type="submission" date="2013-09" db="EMBL/GenBank/DDBJ databases">
        <title>The Genome Sequence of Anopheles culicifacies species A.</title>
        <authorList>
            <consortium name="The Broad Institute Genomics Platform"/>
            <person name="Neafsey D.E."/>
            <person name="Besansky N."/>
            <person name="Howell P."/>
            <person name="Walton C."/>
            <person name="Young S.K."/>
            <person name="Zeng Q."/>
            <person name="Gargeya S."/>
            <person name="Fitzgerald M."/>
            <person name="Haas B."/>
            <person name="Abouelleil A."/>
            <person name="Allen A.W."/>
            <person name="Alvarado L."/>
            <person name="Arachchi H.M."/>
            <person name="Berlin A.M."/>
            <person name="Chapman S.B."/>
            <person name="Gainer-Dewar J."/>
            <person name="Goldberg J."/>
            <person name="Griggs A."/>
            <person name="Gujja S."/>
            <person name="Hansen M."/>
            <person name="Howarth C."/>
            <person name="Imamovic A."/>
            <person name="Ireland A."/>
            <person name="Larimer J."/>
            <person name="McCowan C."/>
            <person name="Murphy C."/>
            <person name="Pearson M."/>
            <person name="Poon T.W."/>
            <person name="Priest M."/>
            <person name="Roberts A."/>
            <person name="Saif S."/>
            <person name="Shea T."/>
            <person name="Sisk P."/>
            <person name="Sykes S."/>
            <person name="Wortman J."/>
            <person name="Nusbaum C."/>
            <person name="Birren B."/>
        </authorList>
    </citation>
    <scope>NUCLEOTIDE SEQUENCE [LARGE SCALE GENOMIC DNA]</scope>
    <source>
        <strain evidence="2">A-37</strain>
    </source>
</reference>
<dbReference type="VEuPathDB" id="VectorBase:ACUA027354"/>
<dbReference type="Proteomes" id="UP000075883">
    <property type="component" value="Unassembled WGS sequence"/>
</dbReference>
<dbReference type="SUPFAM" id="SSF50494">
    <property type="entry name" value="Trypsin-like serine proteases"/>
    <property type="match status" value="1"/>
</dbReference>
<dbReference type="Gene3D" id="2.40.10.10">
    <property type="entry name" value="Trypsin-like serine proteases"/>
    <property type="match status" value="1"/>
</dbReference>
<evidence type="ECO:0000313" key="2">
    <source>
        <dbReference type="Proteomes" id="UP000075883"/>
    </source>
</evidence>
<dbReference type="EnsemblMetazoa" id="ACUA027354-RA">
    <property type="protein sequence ID" value="ACUA027354-PA"/>
    <property type="gene ID" value="ACUA027354"/>
</dbReference>
<dbReference type="EMBL" id="AXCM01002789">
    <property type="status" value="NOT_ANNOTATED_CDS"/>
    <property type="molecule type" value="Genomic_DNA"/>
</dbReference>
<dbReference type="EMBL" id="AXCM01002790">
    <property type="status" value="NOT_ANNOTATED_CDS"/>
    <property type="molecule type" value="Genomic_DNA"/>
</dbReference>
<name>A0A182MVM1_9DIPT</name>
<protein>
    <recommendedName>
        <fullName evidence="3">Peptidase S1 domain-containing protein</fullName>
    </recommendedName>
</protein>
<reference evidence="1" key="2">
    <citation type="submission" date="2020-05" db="UniProtKB">
        <authorList>
            <consortium name="EnsemblMetazoa"/>
        </authorList>
    </citation>
    <scope>IDENTIFICATION</scope>
    <source>
        <strain evidence="1">A-37</strain>
    </source>
</reference>
<organism evidence="1 2">
    <name type="scientific">Anopheles culicifacies</name>
    <dbReference type="NCBI Taxonomy" id="139723"/>
    <lineage>
        <taxon>Eukaryota</taxon>
        <taxon>Metazoa</taxon>
        <taxon>Ecdysozoa</taxon>
        <taxon>Arthropoda</taxon>
        <taxon>Hexapoda</taxon>
        <taxon>Insecta</taxon>
        <taxon>Pterygota</taxon>
        <taxon>Neoptera</taxon>
        <taxon>Endopterygota</taxon>
        <taxon>Diptera</taxon>
        <taxon>Nematocera</taxon>
        <taxon>Culicoidea</taxon>
        <taxon>Culicidae</taxon>
        <taxon>Anophelinae</taxon>
        <taxon>Anopheles</taxon>
        <taxon>culicifacies species complex</taxon>
    </lineage>
</organism>